<evidence type="ECO:0000256" key="1">
    <source>
        <dbReference type="SAM" id="MobiDB-lite"/>
    </source>
</evidence>
<protein>
    <recommendedName>
        <fullName evidence="3">Integrase, catalytic region, zinc finger, CCHC-type, peptidase aspartic, catalytic</fullName>
    </recommendedName>
</protein>
<dbReference type="AlphaFoldDB" id="A0A6L2JFP8"/>
<dbReference type="EMBL" id="BKCJ010000709">
    <property type="protein sequence ID" value="GEU35599.1"/>
    <property type="molecule type" value="Genomic_DNA"/>
</dbReference>
<gene>
    <name evidence="2" type="ORF">Tci_007577</name>
</gene>
<comment type="caution">
    <text evidence="2">The sequence shown here is derived from an EMBL/GenBank/DDBJ whole genome shotgun (WGS) entry which is preliminary data.</text>
</comment>
<evidence type="ECO:0008006" key="3">
    <source>
        <dbReference type="Google" id="ProtNLM"/>
    </source>
</evidence>
<accession>A0A6L2JFP8</accession>
<name>A0A6L2JFP8_TANCI</name>
<evidence type="ECO:0000313" key="2">
    <source>
        <dbReference type="EMBL" id="GEU35599.1"/>
    </source>
</evidence>
<sequence>MGTTYSTVLQGNENGHHILSYIDEGPFKMGTCRDAVGATPEGAAILGPERPRTYDDLDDNDKARFNADVQATNIVLQGLPKDIYTLINHNIKAKAIWDNVKMLLEGSEMTMTNIQLNSKFVNNMTPEWDRFVTSVKLNKSLKETNHEQLYAYLKQYEKHATQDRIIIERLSPPSNVPLVFVSSVEPQVQSSYTPHQSSVVQSNQYPSPSAPLQSPYVQPTQYLQFADNSQLDTRYTPTKEMIEIKQQFRMGKSLFKQFMGDRIRIKGTMLRELVQHPMREYRTELGMQIRVKQNKSSVTIAVVLDEEELLFLDGDHANTFDADVDEKPVRDMAQNDDNIFQADECDAFGSDINDGPTAQTIFMANLSSAGPAHQQAGPFHASTLSEVQNLDNDVDHVNVNHKEHEIYNEVQQPIVVDSNTVEMGYQNSYYLNKARKAQPALYDGHEILKTNHVPAIVPTSEEDLELADISREKMIKKVKDPESLVKEVRAMKAVFENMEGEADQKAIDKKCDAIEMKNLLITNKNLIANCISQEVFYTVTDSVLTASRFHELNVAYDVEKSHAVKLEAENSKLLEKIQNDDHDSIVKHFSKLEIDHLNLQLKYQRLKENIGNSKSKTSKDAPEFFAFLN</sequence>
<organism evidence="2">
    <name type="scientific">Tanacetum cinerariifolium</name>
    <name type="common">Dalmatian daisy</name>
    <name type="synonym">Chrysanthemum cinerariifolium</name>
    <dbReference type="NCBI Taxonomy" id="118510"/>
    <lineage>
        <taxon>Eukaryota</taxon>
        <taxon>Viridiplantae</taxon>
        <taxon>Streptophyta</taxon>
        <taxon>Embryophyta</taxon>
        <taxon>Tracheophyta</taxon>
        <taxon>Spermatophyta</taxon>
        <taxon>Magnoliopsida</taxon>
        <taxon>eudicotyledons</taxon>
        <taxon>Gunneridae</taxon>
        <taxon>Pentapetalae</taxon>
        <taxon>asterids</taxon>
        <taxon>campanulids</taxon>
        <taxon>Asterales</taxon>
        <taxon>Asteraceae</taxon>
        <taxon>Asteroideae</taxon>
        <taxon>Anthemideae</taxon>
        <taxon>Anthemidinae</taxon>
        <taxon>Tanacetum</taxon>
    </lineage>
</organism>
<feature type="region of interest" description="Disordered" evidence="1">
    <location>
        <begin position="192"/>
        <end position="212"/>
    </location>
</feature>
<reference evidence="2" key="1">
    <citation type="journal article" date="2019" name="Sci. Rep.">
        <title>Draft genome of Tanacetum cinerariifolium, the natural source of mosquito coil.</title>
        <authorList>
            <person name="Yamashiro T."/>
            <person name="Shiraishi A."/>
            <person name="Satake H."/>
            <person name="Nakayama K."/>
        </authorList>
    </citation>
    <scope>NUCLEOTIDE SEQUENCE</scope>
</reference>
<proteinExistence type="predicted"/>